<gene>
    <name evidence="1" type="ORF">GCM10011594_09780</name>
</gene>
<sequence>MTVAADPVVGPLFPRGLGSGDHECTGAVLAGAADLVLTAAHCVSGTGVGTTFVPGYDGTARDPAPFGEWRVVTAWVPAGWRTHADEADDYAILRVAGPAGTAGRLAHLTGGGVELGDAAPAGAPVWVPAYAAGSGDAPVACTATVYLDDGHPAFDCEGYPGGTSGAPWLAGATGTAGPGREPVVVGLIGGHRQGGCETDTSYSPPWDAGMLLLLVRALLRLPGDDVPAAPDDGC</sequence>
<dbReference type="PROSITE" id="PS00134">
    <property type="entry name" value="TRYPSIN_HIS"/>
    <property type="match status" value="1"/>
</dbReference>
<dbReference type="Gene3D" id="2.40.10.10">
    <property type="entry name" value="Trypsin-like serine proteases"/>
    <property type="match status" value="2"/>
</dbReference>
<evidence type="ECO:0000313" key="1">
    <source>
        <dbReference type="EMBL" id="GGL92074.1"/>
    </source>
</evidence>
<dbReference type="AlphaFoldDB" id="A0A917WCA1"/>
<evidence type="ECO:0000313" key="2">
    <source>
        <dbReference type="Proteomes" id="UP000655208"/>
    </source>
</evidence>
<reference evidence="1" key="2">
    <citation type="submission" date="2020-09" db="EMBL/GenBank/DDBJ databases">
        <authorList>
            <person name="Sun Q."/>
            <person name="Zhou Y."/>
        </authorList>
    </citation>
    <scope>NUCLEOTIDE SEQUENCE</scope>
    <source>
        <strain evidence="1">CGMCC 4.7308</strain>
    </source>
</reference>
<keyword evidence="2" id="KW-1185">Reference proteome</keyword>
<organism evidence="1 2">
    <name type="scientific">Nakamurella endophytica</name>
    <dbReference type="NCBI Taxonomy" id="1748367"/>
    <lineage>
        <taxon>Bacteria</taxon>
        <taxon>Bacillati</taxon>
        <taxon>Actinomycetota</taxon>
        <taxon>Actinomycetes</taxon>
        <taxon>Nakamurellales</taxon>
        <taxon>Nakamurellaceae</taxon>
        <taxon>Nakamurella</taxon>
    </lineage>
</organism>
<name>A0A917WCA1_9ACTN</name>
<comment type="caution">
    <text evidence="1">The sequence shown here is derived from an EMBL/GenBank/DDBJ whole genome shotgun (WGS) entry which is preliminary data.</text>
</comment>
<proteinExistence type="predicted"/>
<dbReference type="Pfam" id="PF13365">
    <property type="entry name" value="Trypsin_2"/>
    <property type="match status" value="1"/>
</dbReference>
<dbReference type="InterPro" id="IPR009003">
    <property type="entry name" value="Peptidase_S1_PA"/>
</dbReference>
<dbReference type="Proteomes" id="UP000655208">
    <property type="component" value="Unassembled WGS sequence"/>
</dbReference>
<dbReference type="EMBL" id="BMNA01000002">
    <property type="protein sequence ID" value="GGL92074.1"/>
    <property type="molecule type" value="Genomic_DNA"/>
</dbReference>
<protein>
    <submittedName>
        <fullName evidence="1">Uncharacterized protein</fullName>
    </submittedName>
</protein>
<reference evidence="1" key="1">
    <citation type="journal article" date="2014" name="Int. J. Syst. Evol. Microbiol.">
        <title>Complete genome sequence of Corynebacterium casei LMG S-19264T (=DSM 44701T), isolated from a smear-ripened cheese.</title>
        <authorList>
            <consortium name="US DOE Joint Genome Institute (JGI-PGF)"/>
            <person name="Walter F."/>
            <person name="Albersmeier A."/>
            <person name="Kalinowski J."/>
            <person name="Ruckert C."/>
        </authorList>
    </citation>
    <scope>NUCLEOTIDE SEQUENCE</scope>
    <source>
        <strain evidence="1">CGMCC 4.7308</strain>
    </source>
</reference>
<dbReference type="SUPFAM" id="SSF50494">
    <property type="entry name" value="Trypsin-like serine proteases"/>
    <property type="match status" value="1"/>
</dbReference>
<dbReference type="GO" id="GO:0006508">
    <property type="term" value="P:proteolysis"/>
    <property type="evidence" value="ECO:0007669"/>
    <property type="project" value="InterPro"/>
</dbReference>
<accession>A0A917WCA1</accession>
<dbReference type="GO" id="GO:0004252">
    <property type="term" value="F:serine-type endopeptidase activity"/>
    <property type="evidence" value="ECO:0007669"/>
    <property type="project" value="InterPro"/>
</dbReference>
<dbReference type="InterPro" id="IPR043504">
    <property type="entry name" value="Peptidase_S1_PA_chymotrypsin"/>
</dbReference>
<dbReference type="InterPro" id="IPR018114">
    <property type="entry name" value="TRYPSIN_HIS"/>
</dbReference>
<dbReference type="RefSeq" id="WP_188940389.1">
    <property type="nucleotide sequence ID" value="NZ_BMNA01000002.1"/>
</dbReference>